<dbReference type="AlphaFoldDB" id="S8BXQ2"/>
<organism evidence="1 2">
    <name type="scientific">Dactylellina haptotyla (strain CBS 200.50)</name>
    <name type="common">Nematode-trapping fungus</name>
    <name type="synonym">Monacrosporium haptotylum</name>
    <dbReference type="NCBI Taxonomy" id="1284197"/>
    <lineage>
        <taxon>Eukaryota</taxon>
        <taxon>Fungi</taxon>
        <taxon>Dikarya</taxon>
        <taxon>Ascomycota</taxon>
        <taxon>Pezizomycotina</taxon>
        <taxon>Orbiliomycetes</taxon>
        <taxon>Orbiliales</taxon>
        <taxon>Orbiliaceae</taxon>
        <taxon>Dactylellina</taxon>
    </lineage>
</organism>
<reference evidence="2" key="2">
    <citation type="submission" date="2013-04" db="EMBL/GenBank/DDBJ databases">
        <title>Genomic mechanisms accounting for the adaptation to parasitism in nematode-trapping fungi.</title>
        <authorList>
            <person name="Ahren D.G."/>
        </authorList>
    </citation>
    <scope>NUCLEOTIDE SEQUENCE [LARGE SCALE GENOMIC DNA]</scope>
    <source>
        <strain evidence="2">CBS 200.50</strain>
    </source>
</reference>
<name>S8BXQ2_DACHA</name>
<comment type="caution">
    <text evidence="1">The sequence shown here is derived from an EMBL/GenBank/DDBJ whole genome shotgun (WGS) entry which is preliminary data.</text>
</comment>
<dbReference type="EMBL" id="AQGS01000052">
    <property type="protein sequence ID" value="EPS44313.1"/>
    <property type="molecule type" value="Genomic_DNA"/>
</dbReference>
<proteinExistence type="predicted"/>
<gene>
    <name evidence="1" type="ORF">H072_1694</name>
</gene>
<dbReference type="OrthoDB" id="5362846at2759"/>
<reference evidence="1 2" key="1">
    <citation type="journal article" date="2013" name="PLoS Genet.">
        <title>Genomic mechanisms accounting for the adaptation to parasitism in nematode-trapping fungi.</title>
        <authorList>
            <person name="Meerupati T."/>
            <person name="Andersson K.M."/>
            <person name="Friman E."/>
            <person name="Kumar D."/>
            <person name="Tunlid A."/>
            <person name="Ahren D."/>
        </authorList>
    </citation>
    <scope>NUCLEOTIDE SEQUENCE [LARGE SCALE GENOMIC DNA]</scope>
    <source>
        <strain evidence="1 2">CBS 200.50</strain>
    </source>
</reference>
<sequence>MVLGSGSITYPYELCSAEQKQLYYGSYSDYIFNQTAFTKPPTCEQTHTLYAGVTEEIAYPGWNSIPEDTIAYCLDNQQILSESYGYPLDPNSTIYMTGYHTMEYDCGTGLELPEDRTDPYQPFRKYMSPYGNMGDCSQYPHANWSPSEQSTASLSPPYDYNWDQADSINCHPNSDSQNEEVLLGLGLYECPELTMGDGSDSCFNQGRGLKLEESFELKAEYFQSQDSNLSE</sequence>
<evidence type="ECO:0000313" key="1">
    <source>
        <dbReference type="EMBL" id="EPS44313.1"/>
    </source>
</evidence>
<evidence type="ECO:0000313" key="2">
    <source>
        <dbReference type="Proteomes" id="UP000015100"/>
    </source>
</evidence>
<keyword evidence="2" id="KW-1185">Reference proteome</keyword>
<accession>S8BXQ2</accession>
<protein>
    <submittedName>
        <fullName evidence="1">Uncharacterized protein</fullName>
    </submittedName>
</protein>
<dbReference type="HOGENOM" id="CLU_1199780_0_0_1"/>
<dbReference type="OMA" id="ADSINCH"/>
<dbReference type="Proteomes" id="UP000015100">
    <property type="component" value="Unassembled WGS sequence"/>
</dbReference>